<evidence type="ECO:0000256" key="3">
    <source>
        <dbReference type="ARBA" id="ARBA00022692"/>
    </source>
</evidence>
<evidence type="ECO:0000256" key="4">
    <source>
        <dbReference type="ARBA" id="ARBA00022989"/>
    </source>
</evidence>
<feature type="transmembrane region" description="Helical" evidence="6">
    <location>
        <begin position="234"/>
        <end position="264"/>
    </location>
</feature>
<dbReference type="GO" id="GO:0005351">
    <property type="term" value="F:carbohydrate:proton symporter activity"/>
    <property type="evidence" value="ECO:0007669"/>
    <property type="project" value="TreeGrafter"/>
</dbReference>
<dbReference type="InterPro" id="IPR050360">
    <property type="entry name" value="MFS_Sugar_Transporters"/>
</dbReference>
<feature type="transmembrane region" description="Helical" evidence="6">
    <location>
        <begin position="51"/>
        <end position="71"/>
    </location>
</feature>
<keyword evidence="5 6" id="KW-0472">Membrane</keyword>
<evidence type="ECO:0000256" key="2">
    <source>
        <dbReference type="ARBA" id="ARBA00010992"/>
    </source>
</evidence>
<dbReference type="PROSITE" id="PS00216">
    <property type="entry name" value="SUGAR_TRANSPORT_1"/>
    <property type="match status" value="1"/>
</dbReference>
<accession>A0A0D2BGU7</accession>
<comment type="subcellular location">
    <subcellularLocation>
        <location evidence="1">Membrane</location>
        <topology evidence="1">Multi-pass membrane protein</topology>
    </subcellularLocation>
</comment>
<organism evidence="8 9">
    <name type="scientific">Exophiala oligosperma</name>
    <dbReference type="NCBI Taxonomy" id="215243"/>
    <lineage>
        <taxon>Eukaryota</taxon>
        <taxon>Fungi</taxon>
        <taxon>Dikarya</taxon>
        <taxon>Ascomycota</taxon>
        <taxon>Pezizomycotina</taxon>
        <taxon>Eurotiomycetes</taxon>
        <taxon>Chaetothyriomycetidae</taxon>
        <taxon>Chaetothyriales</taxon>
        <taxon>Herpotrichiellaceae</taxon>
        <taxon>Exophiala</taxon>
    </lineage>
</organism>
<name>A0A0D2BGU7_9EURO</name>
<protein>
    <recommendedName>
        <fullName evidence="7">Major facilitator superfamily (MFS) profile domain-containing protein</fullName>
    </recommendedName>
</protein>
<feature type="transmembrane region" description="Helical" evidence="6">
    <location>
        <begin position="167"/>
        <end position="190"/>
    </location>
</feature>
<dbReference type="Proteomes" id="UP000053342">
    <property type="component" value="Unassembled WGS sequence"/>
</dbReference>
<evidence type="ECO:0000256" key="1">
    <source>
        <dbReference type="ARBA" id="ARBA00004141"/>
    </source>
</evidence>
<proteinExistence type="inferred from homology"/>
<dbReference type="RefSeq" id="XP_016256933.1">
    <property type="nucleotide sequence ID" value="XM_016412620.1"/>
</dbReference>
<dbReference type="PROSITE" id="PS50850">
    <property type="entry name" value="MFS"/>
    <property type="match status" value="1"/>
</dbReference>
<dbReference type="InterPro" id="IPR005828">
    <property type="entry name" value="MFS_sugar_transport-like"/>
</dbReference>
<evidence type="ECO:0000259" key="7">
    <source>
        <dbReference type="PROSITE" id="PS50850"/>
    </source>
</evidence>
<evidence type="ECO:0000313" key="8">
    <source>
        <dbReference type="EMBL" id="KIW36717.1"/>
    </source>
</evidence>
<dbReference type="GeneID" id="27363090"/>
<dbReference type="EMBL" id="KN847349">
    <property type="protein sequence ID" value="KIW36717.1"/>
    <property type="molecule type" value="Genomic_DNA"/>
</dbReference>
<dbReference type="Gene3D" id="1.20.1250.20">
    <property type="entry name" value="MFS general substrate transporter like domains"/>
    <property type="match status" value="2"/>
</dbReference>
<evidence type="ECO:0000256" key="5">
    <source>
        <dbReference type="ARBA" id="ARBA00023136"/>
    </source>
</evidence>
<dbReference type="GO" id="GO:0016020">
    <property type="term" value="C:membrane"/>
    <property type="evidence" value="ECO:0007669"/>
    <property type="project" value="UniProtKB-SubCell"/>
</dbReference>
<dbReference type="OrthoDB" id="6133115at2759"/>
<dbReference type="InterPro" id="IPR020846">
    <property type="entry name" value="MFS_dom"/>
</dbReference>
<dbReference type="AlphaFoldDB" id="A0A0D2BGU7"/>
<feature type="domain" description="Major facilitator superfamily (MFS) profile" evidence="7">
    <location>
        <begin position="1"/>
        <end position="332"/>
    </location>
</feature>
<reference evidence="8 9" key="1">
    <citation type="submission" date="2015-01" db="EMBL/GenBank/DDBJ databases">
        <title>The Genome Sequence of Exophiala oligosperma CBS72588.</title>
        <authorList>
            <consortium name="The Broad Institute Genomics Platform"/>
            <person name="Cuomo C."/>
            <person name="de Hoog S."/>
            <person name="Gorbushina A."/>
            <person name="Stielow B."/>
            <person name="Teixiera M."/>
            <person name="Abouelleil A."/>
            <person name="Chapman S.B."/>
            <person name="Priest M."/>
            <person name="Young S.K."/>
            <person name="Wortman J."/>
            <person name="Nusbaum C."/>
            <person name="Birren B."/>
        </authorList>
    </citation>
    <scope>NUCLEOTIDE SEQUENCE [LARGE SCALE GENOMIC DNA]</scope>
    <source>
        <strain evidence="8 9">CBS 72588</strain>
    </source>
</reference>
<evidence type="ECO:0000256" key="6">
    <source>
        <dbReference type="SAM" id="Phobius"/>
    </source>
</evidence>
<keyword evidence="4 6" id="KW-1133">Transmembrane helix</keyword>
<feature type="transmembrane region" description="Helical" evidence="6">
    <location>
        <begin position="12"/>
        <end position="39"/>
    </location>
</feature>
<keyword evidence="9" id="KW-1185">Reference proteome</keyword>
<dbReference type="PANTHER" id="PTHR48022:SF64">
    <property type="entry name" value="MAJOR FACILITATOR SUPERFAMILY (MFS) PROFILE DOMAIN-CONTAINING PROTEIN"/>
    <property type="match status" value="1"/>
</dbReference>
<dbReference type="InterPro" id="IPR036259">
    <property type="entry name" value="MFS_trans_sf"/>
</dbReference>
<dbReference type="InterPro" id="IPR005829">
    <property type="entry name" value="Sugar_transporter_CS"/>
</dbReference>
<dbReference type="PANTHER" id="PTHR48022">
    <property type="entry name" value="PLASTIDIC GLUCOSE TRANSPORTER 4"/>
    <property type="match status" value="1"/>
</dbReference>
<dbReference type="SUPFAM" id="SSF103473">
    <property type="entry name" value="MFS general substrate transporter"/>
    <property type="match status" value="1"/>
</dbReference>
<dbReference type="VEuPathDB" id="FungiDB:PV06_11016"/>
<feature type="transmembrane region" description="Helical" evidence="6">
    <location>
        <begin position="202"/>
        <end position="222"/>
    </location>
</feature>
<evidence type="ECO:0000313" key="9">
    <source>
        <dbReference type="Proteomes" id="UP000053342"/>
    </source>
</evidence>
<comment type="similarity">
    <text evidence="2">Belongs to the major facilitator superfamily. Sugar transporter (TC 2.A.1.1) family.</text>
</comment>
<dbReference type="HOGENOM" id="CLU_836867_0_0_1"/>
<gene>
    <name evidence="8" type="ORF">PV06_11016</name>
</gene>
<sequence>MQGASHNIASFILARFFVGACIAMASLPAPVLVAEIAYPTQRGKVTSLYQMLYYAGAIASSWITFGTFHMQGSTWSWRIPSVLQATFPLIQLIGLFFTPESPRWQISKGKLGEARNFLIRYHGGGEAGHPLVEFEMQEMVGRIQSEEELAGTGWSSLWMTKADKKRLAIVAFTVVIAQWSGNGIITYYLALVLDSIDVTSSFTKTLISGILQIFNFFAAMLGSLMVDRVGRRKLWLYSTIGMLVSYIVYIVLLTIMVIVVYLFYAETKGHSLEEIADIFEGPGIVAAARDAPHILLSPGNSLPRSLQRSLRLNMFSNENLVRDIKEARRKDY</sequence>
<keyword evidence="3 6" id="KW-0812">Transmembrane</keyword>
<dbReference type="Pfam" id="PF00083">
    <property type="entry name" value="Sugar_tr"/>
    <property type="match status" value="1"/>
</dbReference>